<organism evidence="9 10">
    <name type="scientific">Marinospirillum alkaliphilum DSM 21637</name>
    <dbReference type="NCBI Taxonomy" id="1122209"/>
    <lineage>
        <taxon>Bacteria</taxon>
        <taxon>Pseudomonadati</taxon>
        <taxon>Pseudomonadota</taxon>
        <taxon>Gammaproteobacteria</taxon>
        <taxon>Oceanospirillales</taxon>
        <taxon>Oceanospirillaceae</taxon>
        <taxon>Marinospirillum</taxon>
    </lineage>
</organism>
<evidence type="ECO:0000256" key="5">
    <source>
        <dbReference type="ARBA" id="ARBA00023136"/>
    </source>
</evidence>
<keyword evidence="10" id="KW-1185">Reference proteome</keyword>
<feature type="domain" description="MotA/TolQ/ExbB proton channel" evidence="8">
    <location>
        <begin position="67"/>
        <end position="186"/>
    </location>
</feature>
<dbReference type="InterPro" id="IPR002898">
    <property type="entry name" value="MotA_ExbB_proton_chnl"/>
</dbReference>
<keyword evidence="5 7" id="KW-0472">Membrane</keyword>
<evidence type="ECO:0000313" key="10">
    <source>
        <dbReference type="Proteomes" id="UP000182350"/>
    </source>
</evidence>
<feature type="transmembrane region" description="Helical" evidence="7">
    <location>
        <begin position="150"/>
        <end position="169"/>
    </location>
</feature>
<sequence>MLEILIAGGWLMLPLLLCSIVATAIVLERLWALRAEQVAPPGLLQQTLTQSSQQPLSSEQLQQLRENSSLGRILAAGLARREQGAARIREALQTAGAHEVHLLERFLSPLGSIAAITPLLGLLGTVVGMIDVFQQLDLAAGNAQQLAGGISVALITTAAGLTVAIPALVMHRYFLRRVSDLVVALEEESQKLLDHLTPNANAVAATQPQLHLQLDQEITDPVQENSSSWN</sequence>
<keyword evidence="6" id="KW-0813">Transport</keyword>
<evidence type="ECO:0000256" key="4">
    <source>
        <dbReference type="ARBA" id="ARBA00022989"/>
    </source>
</evidence>
<evidence type="ECO:0000313" key="9">
    <source>
        <dbReference type="EMBL" id="SFX08481.1"/>
    </source>
</evidence>
<keyword evidence="4 7" id="KW-1133">Transmembrane helix</keyword>
<name>A0A1K1U680_9GAMM</name>
<reference evidence="9 10" key="1">
    <citation type="submission" date="2016-11" db="EMBL/GenBank/DDBJ databases">
        <authorList>
            <person name="Jaros S."/>
            <person name="Januszkiewicz K."/>
            <person name="Wedrychowicz H."/>
        </authorList>
    </citation>
    <scope>NUCLEOTIDE SEQUENCE [LARGE SCALE GENOMIC DNA]</scope>
    <source>
        <strain evidence="9 10">DSM 21637</strain>
    </source>
</reference>
<keyword evidence="6" id="KW-0653">Protein transport</keyword>
<evidence type="ECO:0000256" key="3">
    <source>
        <dbReference type="ARBA" id="ARBA00022692"/>
    </source>
</evidence>
<evidence type="ECO:0000259" key="8">
    <source>
        <dbReference type="Pfam" id="PF01618"/>
    </source>
</evidence>
<dbReference type="STRING" id="1122209.SAMN02745752_00477"/>
<feature type="transmembrane region" description="Helical" evidence="7">
    <location>
        <begin position="110"/>
        <end position="130"/>
    </location>
</feature>
<dbReference type="Pfam" id="PF01618">
    <property type="entry name" value="MotA_ExbB"/>
    <property type="match status" value="1"/>
</dbReference>
<dbReference type="EMBL" id="FPJW01000001">
    <property type="protein sequence ID" value="SFX08481.1"/>
    <property type="molecule type" value="Genomic_DNA"/>
</dbReference>
<gene>
    <name evidence="9" type="ORF">SAMN02745752_00477</name>
</gene>
<evidence type="ECO:0000256" key="2">
    <source>
        <dbReference type="ARBA" id="ARBA00022475"/>
    </source>
</evidence>
<keyword evidence="2" id="KW-1003">Cell membrane</keyword>
<dbReference type="PANTHER" id="PTHR30625:SF11">
    <property type="entry name" value="MOTA_TOLQ_EXBB PROTON CHANNEL DOMAIN-CONTAINING PROTEIN"/>
    <property type="match status" value="1"/>
</dbReference>
<keyword evidence="3 7" id="KW-0812">Transmembrane</keyword>
<accession>A0A1K1U680</accession>
<protein>
    <submittedName>
        <fullName evidence="9">Biopolymer transport protein ExbB</fullName>
    </submittedName>
</protein>
<dbReference type="InterPro" id="IPR050790">
    <property type="entry name" value="ExbB/TolQ_transport"/>
</dbReference>
<dbReference type="OrthoDB" id="4045at2"/>
<comment type="subcellular location">
    <subcellularLocation>
        <location evidence="1">Cell membrane</location>
        <topology evidence="1">Multi-pass membrane protein</topology>
    </subcellularLocation>
    <subcellularLocation>
        <location evidence="6">Membrane</location>
        <topology evidence="6">Multi-pass membrane protein</topology>
    </subcellularLocation>
</comment>
<dbReference type="PANTHER" id="PTHR30625">
    <property type="entry name" value="PROTEIN TOLQ"/>
    <property type="match status" value="1"/>
</dbReference>
<dbReference type="Proteomes" id="UP000182350">
    <property type="component" value="Unassembled WGS sequence"/>
</dbReference>
<evidence type="ECO:0000256" key="7">
    <source>
        <dbReference type="SAM" id="Phobius"/>
    </source>
</evidence>
<evidence type="ECO:0000256" key="6">
    <source>
        <dbReference type="RuleBase" id="RU004057"/>
    </source>
</evidence>
<feature type="transmembrane region" description="Helical" evidence="7">
    <location>
        <begin position="6"/>
        <end position="27"/>
    </location>
</feature>
<dbReference type="RefSeq" id="WP_072324694.1">
    <property type="nucleotide sequence ID" value="NZ_FPJW01000001.1"/>
</dbReference>
<dbReference type="AlphaFoldDB" id="A0A1K1U680"/>
<dbReference type="GO" id="GO:0017038">
    <property type="term" value="P:protein import"/>
    <property type="evidence" value="ECO:0007669"/>
    <property type="project" value="TreeGrafter"/>
</dbReference>
<proteinExistence type="inferred from homology"/>
<dbReference type="GO" id="GO:0005886">
    <property type="term" value="C:plasma membrane"/>
    <property type="evidence" value="ECO:0007669"/>
    <property type="project" value="UniProtKB-SubCell"/>
</dbReference>
<evidence type="ECO:0000256" key="1">
    <source>
        <dbReference type="ARBA" id="ARBA00004651"/>
    </source>
</evidence>
<comment type="similarity">
    <text evidence="6">Belongs to the exbB/tolQ family.</text>
</comment>